<sequence>MHIRSASIIEIFGRKDVALNPDVPTLKFSYTNRFGIKEPMIAALHYCATLDVKYDSEMIKKEIIKPAAQWYCDWAEWEDENIVREEGLNE</sequence>
<dbReference type="EMBL" id="BK015320">
    <property type="protein sequence ID" value="DAE01157.1"/>
    <property type="molecule type" value="Genomic_DNA"/>
</dbReference>
<reference evidence="1" key="1">
    <citation type="journal article" date="2021" name="Proc. Natl. Acad. Sci. U.S.A.">
        <title>A Catalog of Tens of Thousands of Viruses from Human Metagenomes Reveals Hidden Associations with Chronic Diseases.</title>
        <authorList>
            <person name="Tisza M.J."/>
            <person name="Buck C.B."/>
        </authorList>
    </citation>
    <scope>NUCLEOTIDE SEQUENCE</scope>
    <source>
        <strain evidence="1">CtZE52</strain>
    </source>
</reference>
<protein>
    <submittedName>
        <fullName evidence="1">Uncharacterized protein</fullName>
    </submittedName>
</protein>
<evidence type="ECO:0000313" key="1">
    <source>
        <dbReference type="EMBL" id="DAE01157.1"/>
    </source>
</evidence>
<organism evidence="1">
    <name type="scientific">Siphoviridae sp. ctZE52</name>
    <dbReference type="NCBI Taxonomy" id="2825557"/>
    <lineage>
        <taxon>Viruses</taxon>
        <taxon>Duplodnaviria</taxon>
        <taxon>Heunggongvirae</taxon>
        <taxon>Uroviricota</taxon>
        <taxon>Caudoviricetes</taxon>
    </lineage>
</organism>
<accession>A0A8S5P3D2</accession>
<name>A0A8S5P3D2_9CAUD</name>
<proteinExistence type="predicted"/>